<dbReference type="Proteomes" id="UP000325558">
    <property type="component" value="Unassembled WGS sequence"/>
</dbReference>
<proteinExistence type="inferred from homology"/>
<feature type="transmembrane region" description="Helical" evidence="8">
    <location>
        <begin position="24"/>
        <end position="42"/>
    </location>
</feature>
<feature type="transmembrane region" description="Helical" evidence="8">
    <location>
        <begin position="164"/>
        <end position="184"/>
    </location>
</feature>
<feature type="transmembrane region" description="Helical" evidence="8">
    <location>
        <begin position="190"/>
        <end position="217"/>
    </location>
</feature>
<accession>A0A5N6YAI8</accession>
<comment type="similarity">
    <text evidence="2">Belongs to the tellurite-resistance/dicarboxylate transporter (TDT) family.</text>
</comment>
<name>A0A5N6YAI8_9EURO</name>
<evidence type="ECO:0000256" key="4">
    <source>
        <dbReference type="ARBA" id="ARBA00022475"/>
    </source>
</evidence>
<dbReference type="GO" id="GO:0005886">
    <property type="term" value="C:plasma membrane"/>
    <property type="evidence" value="ECO:0007669"/>
    <property type="project" value="UniProtKB-SubCell"/>
</dbReference>
<dbReference type="OrthoDB" id="1099at2759"/>
<feature type="transmembrane region" description="Helical" evidence="8">
    <location>
        <begin position="271"/>
        <end position="296"/>
    </location>
</feature>
<comment type="subcellular location">
    <subcellularLocation>
        <location evidence="1">Cell membrane</location>
        <topology evidence="1">Multi-pass membrane protein</topology>
    </subcellularLocation>
</comment>
<dbReference type="InterPro" id="IPR038665">
    <property type="entry name" value="Voltage-dep_anion_channel_sf"/>
</dbReference>
<evidence type="ECO:0000256" key="5">
    <source>
        <dbReference type="ARBA" id="ARBA00022692"/>
    </source>
</evidence>
<dbReference type="PANTHER" id="PTHR31686">
    <property type="match status" value="1"/>
</dbReference>
<evidence type="ECO:0000256" key="6">
    <source>
        <dbReference type="ARBA" id="ARBA00022989"/>
    </source>
</evidence>
<dbReference type="Gene3D" id="1.50.10.150">
    <property type="entry name" value="Voltage-dependent anion channel"/>
    <property type="match status" value="1"/>
</dbReference>
<protein>
    <recommendedName>
        <fullName evidence="10">Sulfite efflux pump SSU1</fullName>
    </recommendedName>
</protein>
<gene>
    <name evidence="9" type="ORF">BDV24DRAFT_174258</name>
</gene>
<dbReference type="CDD" id="cd09318">
    <property type="entry name" value="TDT_SSU1"/>
    <property type="match status" value="1"/>
</dbReference>
<dbReference type="PANTHER" id="PTHR31686:SF1">
    <property type="entry name" value="SULFITE EFFLUX PUMP SSU1"/>
    <property type="match status" value="1"/>
</dbReference>
<organism evidence="9">
    <name type="scientific">Aspergillus arachidicola</name>
    <dbReference type="NCBI Taxonomy" id="656916"/>
    <lineage>
        <taxon>Eukaryota</taxon>
        <taxon>Fungi</taxon>
        <taxon>Dikarya</taxon>
        <taxon>Ascomycota</taxon>
        <taxon>Pezizomycotina</taxon>
        <taxon>Eurotiomycetes</taxon>
        <taxon>Eurotiomycetidae</taxon>
        <taxon>Eurotiales</taxon>
        <taxon>Aspergillaceae</taxon>
        <taxon>Aspergillus</taxon>
        <taxon>Aspergillus subgen. Circumdati</taxon>
    </lineage>
</organism>
<dbReference type="GO" id="GO:0000319">
    <property type="term" value="F:sulfite transmembrane transporter activity"/>
    <property type="evidence" value="ECO:0007669"/>
    <property type="project" value="TreeGrafter"/>
</dbReference>
<evidence type="ECO:0000256" key="2">
    <source>
        <dbReference type="ARBA" id="ARBA00008566"/>
    </source>
</evidence>
<dbReference type="Pfam" id="PF03595">
    <property type="entry name" value="SLAC1"/>
    <property type="match status" value="1"/>
</dbReference>
<feature type="transmembrane region" description="Helical" evidence="8">
    <location>
        <begin position="123"/>
        <end position="143"/>
    </location>
</feature>
<evidence type="ECO:0000256" key="8">
    <source>
        <dbReference type="SAM" id="Phobius"/>
    </source>
</evidence>
<evidence type="ECO:0000256" key="1">
    <source>
        <dbReference type="ARBA" id="ARBA00004651"/>
    </source>
</evidence>
<feature type="transmembrane region" description="Helical" evidence="8">
    <location>
        <begin position="48"/>
        <end position="73"/>
    </location>
</feature>
<dbReference type="InterPro" id="IPR004695">
    <property type="entry name" value="SLAC1/Mae1/Ssu1/TehA"/>
</dbReference>
<evidence type="ECO:0000256" key="3">
    <source>
        <dbReference type="ARBA" id="ARBA00022448"/>
    </source>
</evidence>
<feature type="transmembrane region" description="Helical" evidence="8">
    <location>
        <begin position="334"/>
        <end position="359"/>
    </location>
</feature>
<keyword evidence="4" id="KW-1003">Cell membrane</keyword>
<keyword evidence="3" id="KW-0813">Transport</keyword>
<evidence type="ECO:0000256" key="7">
    <source>
        <dbReference type="ARBA" id="ARBA00023136"/>
    </source>
</evidence>
<evidence type="ECO:0000313" key="9">
    <source>
        <dbReference type="EMBL" id="KAE8341863.1"/>
    </source>
</evidence>
<feature type="transmembrane region" description="Helical" evidence="8">
    <location>
        <begin position="93"/>
        <end position="117"/>
    </location>
</feature>
<evidence type="ECO:0008006" key="10">
    <source>
        <dbReference type="Google" id="ProtNLM"/>
    </source>
</evidence>
<keyword evidence="7 8" id="KW-0472">Membrane</keyword>
<keyword evidence="5 8" id="KW-0812">Transmembrane</keyword>
<feature type="transmembrane region" description="Helical" evidence="8">
    <location>
        <begin position="308"/>
        <end position="328"/>
    </location>
</feature>
<dbReference type="EMBL" id="ML737138">
    <property type="protein sequence ID" value="KAE8341863.1"/>
    <property type="molecule type" value="Genomic_DNA"/>
</dbReference>
<sequence length="403" mass="45298">MTEDVESPHVGLPWLELIRHFSPIWFTVIMGTGITSVLLNRVPYNGAWLFWLSVIVYVLNVTLFAMAVMISVVRYAVWPRAWSIMLCDPQHSLFLAAIPISFATVIDMFIYVCIPHWGTWAPIFAWACWILDSILALVVTVLVPHTIMSRDENHDLSRINAVHLMPVASPLAAAITGGLIASVLENSRHAQWTIIACIALWWVGIMMSSVILTIYYLRLILRNLPAREAIPSVFLPTSPLSLGSIAAIELGSAALKVFPITGLLHEISGPVVYILGVMVGVILWAAGLLWLIYAIGIILHVKRVHFTMGWWGFTFPLGSWSLATIILGREFSTTFLMILSTISSACCFLLWVIVMLGTIRAFAHGRIQYNSCVSQWEERNGEELKKIKVPRVFFSWRRRQNDQ</sequence>
<dbReference type="InterPro" id="IPR051629">
    <property type="entry name" value="Sulfite_efflux_TDT"/>
</dbReference>
<reference evidence="9" key="1">
    <citation type="submission" date="2019-04" db="EMBL/GenBank/DDBJ databases">
        <title>Friends and foes A comparative genomics study of 23 Aspergillus species from section Flavi.</title>
        <authorList>
            <consortium name="DOE Joint Genome Institute"/>
            <person name="Kjaerbolling I."/>
            <person name="Vesth T."/>
            <person name="Frisvad J.C."/>
            <person name="Nybo J.L."/>
            <person name="Theobald S."/>
            <person name="Kildgaard S."/>
            <person name="Isbrandt T."/>
            <person name="Kuo A."/>
            <person name="Sato A."/>
            <person name="Lyhne E.K."/>
            <person name="Kogle M.E."/>
            <person name="Wiebenga A."/>
            <person name="Kun R.S."/>
            <person name="Lubbers R.J."/>
            <person name="Makela M.R."/>
            <person name="Barry K."/>
            <person name="Chovatia M."/>
            <person name="Clum A."/>
            <person name="Daum C."/>
            <person name="Haridas S."/>
            <person name="He G."/>
            <person name="LaButti K."/>
            <person name="Lipzen A."/>
            <person name="Mondo S."/>
            <person name="Riley R."/>
            <person name="Salamov A."/>
            <person name="Simmons B.A."/>
            <person name="Magnuson J.K."/>
            <person name="Henrissat B."/>
            <person name="Mortensen U.H."/>
            <person name="Larsen T.O."/>
            <person name="Devries R.P."/>
            <person name="Grigoriev I.V."/>
            <person name="Machida M."/>
            <person name="Baker S.E."/>
            <person name="Andersen M.R."/>
        </authorList>
    </citation>
    <scope>NUCLEOTIDE SEQUENCE</scope>
    <source>
        <strain evidence="9">CBS 117612</strain>
    </source>
</reference>
<dbReference type="AlphaFoldDB" id="A0A5N6YAI8"/>
<keyword evidence="6 8" id="KW-1133">Transmembrane helix</keyword>